<evidence type="ECO:0000313" key="1">
    <source>
        <dbReference type="EMBL" id="CUP53692.1"/>
    </source>
</evidence>
<sequence>MKLRVKEMSLLLIVSLFLIFTVGFMYSCGSDEYEFSESMANSNLTKTSSKSISFRSDVVDSIAVSDEFLDFIMCCNMLSDKFTSYISTIDSEEEERWRNNINNSDYMDEFARKANVEVEVELIAESKRKLYNNTAFLTLNETEKSILFFDRTFLPKNTLLKTRSESNSSECEKNRKNAYNAAYSSFYFSVGACGNSSQCLAEADGALKMNLYFADVNYHSCMGNISNK</sequence>
<accession>A0A174NY23</accession>
<name>A0A174NY23_BACT4</name>
<dbReference type="RefSeq" id="WP_055299896.1">
    <property type="nucleotide sequence ID" value="NZ_CZAP01000007.1"/>
</dbReference>
<proteinExistence type="predicted"/>
<dbReference type="PROSITE" id="PS51257">
    <property type="entry name" value="PROKAR_LIPOPROTEIN"/>
    <property type="match status" value="1"/>
</dbReference>
<dbReference type="EMBL" id="CZAP01000007">
    <property type="protein sequence ID" value="CUP53692.1"/>
    <property type="molecule type" value="Genomic_DNA"/>
</dbReference>
<evidence type="ECO:0008006" key="3">
    <source>
        <dbReference type="Google" id="ProtNLM"/>
    </source>
</evidence>
<gene>
    <name evidence="1" type="ORF">ERS852511_02427</name>
</gene>
<dbReference type="AlphaFoldDB" id="A0A174NY23"/>
<reference evidence="1 2" key="1">
    <citation type="submission" date="2015-09" db="EMBL/GenBank/DDBJ databases">
        <authorList>
            <consortium name="Pathogen Informatics"/>
        </authorList>
    </citation>
    <scope>NUCLEOTIDE SEQUENCE [LARGE SCALE GENOMIC DNA]</scope>
    <source>
        <strain evidence="1 2">2789STDY5834899</strain>
    </source>
</reference>
<evidence type="ECO:0000313" key="2">
    <source>
        <dbReference type="Proteomes" id="UP000095576"/>
    </source>
</evidence>
<organism evidence="1 2">
    <name type="scientific">Bacteroides thetaiotaomicron</name>
    <dbReference type="NCBI Taxonomy" id="818"/>
    <lineage>
        <taxon>Bacteria</taxon>
        <taxon>Pseudomonadati</taxon>
        <taxon>Bacteroidota</taxon>
        <taxon>Bacteroidia</taxon>
        <taxon>Bacteroidales</taxon>
        <taxon>Bacteroidaceae</taxon>
        <taxon>Bacteroides</taxon>
    </lineage>
</organism>
<dbReference type="Proteomes" id="UP000095576">
    <property type="component" value="Unassembled WGS sequence"/>
</dbReference>
<protein>
    <recommendedName>
        <fullName evidence="3">Lipoprotein</fullName>
    </recommendedName>
</protein>